<dbReference type="PANTHER" id="PTHR30106:SF2">
    <property type="entry name" value="UPF0324 INNER MEMBRANE PROTEIN YEIH"/>
    <property type="match status" value="1"/>
</dbReference>
<keyword evidence="9" id="KW-1185">Reference proteome</keyword>
<accession>A0A127K031</accession>
<feature type="transmembrane region" description="Helical" evidence="7">
    <location>
        <begin position="311"/>
        <end position="331"/>
    </location>
</feature>
<evidence type="ECO:0000256" key="3">
    <source>
        <dbReference type="ARBA" id="ARBA00022475"/>
    </source>
</evidence>
<gene>
    <name evidence="8" type="ORF">UC35_18775</name>
</gene>
<organism evidence="8 9">
    <name type="scientific">Ramlibacter tataouinensis</name>
    <dbReference type="NCBI Taxonomy" id="94132"/>
    <lineage>
        <taxon>Bacteria</taxon>
        <taxon>Pseudomonadati</taxon>
        <taxon>Pseudomonadota</taxon>
        <taxon>Betaproteobacteria</taxon>
        <taxon>Burkholderiales</taxon>
        <taxon>Comamonadaceae</taxon>
        <taxon>Ramlibacter</taxon>
    </lineage>
</organism>
<feature type="transmembrane region" description="Helical" evidence="7">
    <location>
        <begin position="152"/>
        <end position="174"/>
    </location>
</feature>
<dbReference type="EMBL" id="CP010951">
    <property type="protein sequence ID" value="AMO25566.1"/>
    <property type="molecule type" value="Genomic_DNA"/>
</dbReference>
<keyword evidence="6 7" id="KW-0472">Membrane</keyword>
<dbReference type="AlphaFoldDB" id="A0A127K031"/>
<evidence type="ECO:0000256" key="6">
    <source>
        <dbReference type="ARBA" id="ARBA00023136"/>
    </source>
</evidence>
<dbReference type="PATRIC" id="fig|94132.3.peg.3835"/>
<dbReference type="GO" id="GO:0005886">
    <property type="term" value="C:plasma membrane"/>
    <property type="evidence" value="ECO:0007669"/>
    <property type="project" value="UniProtKB-SubCell"/>
</dbReference>
<evidence type="ECO:0000313" key="9">
    <source>
        <dbReference type="Proteomes" id="UP000070433"/>
    </source>
</evidence>
<comment type="similarity">
    <text evidence="2">Belongs to the UPF0324 family.</text>
</comment>
<feature type="transmembrane region" description="Helical" evidence="7">
    <location>
        <begin position="35"/>
        <end position="52"/>
    </location>
</feature>
<protein>
    <submittedName>
        <fullName evidence="8">Membrane protein</fullName>
    </submittedName>
</protein>
<dbReference type="Pfam" id="PF03601">
    <property type="entry name" value="Cons_hypoth698"/>
    <property type="match status" value="1"/>
</dbReference>
<feature type="transmembrane region" description="Helical" evidence="7">
    <location>
        <begin position="250"/>
        <end position="269"/>
    </location>
</feature>
<feature type="transmembrane region" description="Helical" evidence="7">
    <location>
        <begin position="12"/>
        <end position="29"/>
    </location>
</feature>
<comment type="subcellular location">
    <subcellularLocation>
        <location evidence="1">Cell membrane</location>
        <topology evidence="1">Multi-pass membrane protein</topology>
    </subcellularLocation>
</comment>
<proteinExistence type="inferred from homology"/>
<keyword evidence="3" id="KW-1003">Cell membrane</keyword>
<sequence length="336" mass="34800">MAQESGGWLRRHLPGLLTVVMVALAATFLSEHYGGPQLLYALLFGMALNFLADTPATKAGIAFASRAVLRTGVALLGARITLSQVEATGWRTATLVVVAVIATIGFGAWLGRRLQGSTAVGVLTGGAVAICGASAALALASVLPRDERVQRFTLLTVVGVTVLSTVCMIVYPMLTQLAGLDATSTGIFLGATIHDVAQVVGAGYMVSPQAGDTATLVKLLRVAMLLPVVAVVAMCFRRQAAGRAGQAPSIVPWFLVAFAALMLLSSTDVVPQAATDAMNHASRWCLVIAIAALGTKTSIQQLAQLGWRPVALVVLNTLFLAALVTAGIWFLNGPAA</sequence>
<evidence type="ECO:0000256" key="5">
    <source>
        <dbReference type="ARBA" id="ARBA00022989"/>
    </source>
</evidence>
<name>A0A127K031_9BURK</name>
<dbReference type="PANTHER" id="PTHR30106">
    <property type="entry name" value="INNER MEMBRANE PROTEIN YEIH-RELATED"/>
    <property type="match status" value="1"/>
</dbReference>
<evidence type="ECO:0000256" key="1">
    <source>
        <dbReference type="ARBA" id="ARBA00004651"/>
    </source>
</evidence>
<feature type="transmembrane region" description="Helical" evidence="7">
    <location>
        <begin position="118"/>
        <end position="140"/>
    </location>
</feature>
<evidence type="ECO:0000256" key="2">
    <source>
        <dbReference type="ARBA" id="ARBA00007977"/>
    </source>
</evidence>
<keyword evidence="5 7" id="KW-1133">Transmembrane helix</keyword>
<evidence type="ECO:0000256" key="4">
    <source>
        <dbReference type="ARBA" id="ARBA00022692"/>
    </source>
</evidence>
<evidence type="ECO:0000256" key="7">
    <source>
        <dbReference type="SAM" id="Phobius"/>
    </source>
</evidence>
<dbReference type="InterPro" id="IPR018383">
    <property type="entry name" value="UPF0324_pro"/>
</dbReference>
<dbReference type="Proteomes" id="UP000070433">
    <property type="component" value="Chromosome"/>
</dbReference>
<evidence type="ECO:0000313" key="8">
    <source>
        <dbReference type="EMBL" id="AMO25566.1"/>
    </source>
</evidence>
<keyword evidence="4 7" id="KW-0812">Transmembrane</keyword>
<feature type="transmembrane region" description="Helical" evidence="7">
    <location>
        <begin position="92"/>
        <end position="111"/>
    </location>
</feature>
<feature type="transmembrane region" description="Helical" evidence="7">
    <location>
        <begin position="219"/>
        <end position="238"/>
    </location>
</feature>
<reference evidence="8 9" key="1">
    <citation type="journal article" date="2014" name="Int. J. Syst. Evol. Microbiol.">
        <title>Ramlibacter solisilvae sp. nov., isolated from forest soil, and emended description of the genus Ramlibacter.</title>
        <authorList>
            <person name="Lee H.J."/>
            <person name="Lee S.H."/>
            <person name="Lee S.S."/>
            <person name="Lee J.S."/>
            <person name="Kim Y."/>
            <person name="Kim S.C."/>
            <person name="Jeon C.O."/>
        </authorList>
    </citation>
    <scope>NUCLEOTIDE SEQUENCE [LARGE SCALE GENOMIC DNA]</scope>
    <source>
        <strain evidence="8 9">5-10</strain>
    </source>
</reference>